<accession>A0A9X8XI85</accession>
<evidence type="ECO:0000313" key="2">
    <source>
        <dbReference type="Proteomes" id="UP000254559"/>
    </source>
</evidence>
<name>A0A9X8XI85_STREQ</name>
<reference evidence="1 2" key="1">
    <citation type="submission" date="2018-06" db="EMBL/GenBank/DDBJ databases">
        <authorList>
            <consortium name="Pathogen Informatics"/>
            <person name="Doyle S."/>
        </authorList>
    </citation>
    <scope>NUCLEOTIDE SEQUENCE [LARGE SCALE GENOMIC DNA]</scope>
    <source>
        <strain evidence="1 2">NCTC11564</strain>
    </source>
</reference>
<gene>
    <name evidence="1" type="ORF">NCTC11564_01603</name>
</gene>
<dbReference type="Proteomes" id="UP000254559">
    <property type="component" value="Unassembled WGS sequence"/>
</dbReference>
<dbReference type="EMBL" id="UHFO01000001">
    <property type="protein sequence ID" value="SUN64415.1"/>
    <property type="molecule type" value="Genomic_DNA"/>
</dbReference>
<evidence type="ECO:0008006" key="3">
    <source>
        <dbReference type="Google" id="ProtNLM"/>
    </source>
</evidence>
<evidence type="ECO:0000313" key="1">
    <source>
        <dbReference type="EMBL" id="SUN64415.1"/>
    </source>
</evidence>
<sequence length="60" mass="7122">MQIEFFKNGKSDIELEYLKNEVNGFINDLREDGIKCLDIQFIFDEDEIIVFVKYEGLIDD</sequence>
<dbReference type="AlphaFoldDB" id="A0A9X8XI85"/>
<comment type="caution">
    <text evidence="1">The sequence shown here is derived from an EMBL/GenBank/DDBJ whole genome shotgun (WGS) entry which is preliminary data.</text>
</comment>
<protein>
    <recommendedName>
        <fullName evidence="3">Sporulation protein Cse60</fullName>
    </recommendedName>
</protein>
<dbReference type="RefSeq" id="WP_003059078.1">
    <property type="nucleotide sequence ID" value="NZ_BLBK01000006.1"/>
</dbReference>
<organism evidence="1 2">
    <name type="scientific">Streptococcus dysgalactiae subsp. equisimilis</name>
    <name type="common">Streptococcus equisimilis</name>
    <dbReference type="NCBI Taxonomy" id="119602"/>
    <lineage>
        <taxon>Bacteria</taxon>
        <taxon>Bacillati</taxon>
        <taxon>Bacillota</taxon>
        <taxon>Bacilli</taxon>
        <taxon>Lactobacillales</taxon>
        <taxon>Streptococcaceae</taxon>
        <taxon>Streptococcus</taxon>
    </lineage>
</organism>
<proteinExistence type="predicted"/>